<reference evidence="1 2" key="1">
    <citation type="submission" date="2015-12" db="EMBL/GenBank/DDBJ databases">
        <title>Draft genome sequence of Moniliophthora roreri, the causal agent of frosty pod rot of cacao.</title>
        <authorList>
            <person name="Aime M.C."/>
            <person name="Diaz-Valderrama J.R."/>
            <person name="Kijpornyongpan T."/>
            <person name="Phillips-Mora W."/>
        </authorList>
    </citation>
    <scope>NUCLEOTIDE SEQUENCE [LARGE SCALE GENOMIC DNA]</scope>
    <source>
        <strain evidence="1 2">MCA 2952</strain>
    </source>
</reference>
<gene>
    <name evidence="1" type="ORF">WG66_7624</name>
</gene>
<dbReference type="EMBL" id="LATX01001628">
    <property type="protein sequence ID" value="KTB39798.1"/>
    <property type="molecule type" value="Genomic_DNA"/>
</dbReference>
<dbReference type="Proteomes" id="UP000054988">
    <property type="component" value="Unassembled WGS sequence"/>
</dbReference>
<evidence type="ECO:0000313" key="2">
    <source>
        <dbReference type="Proteomes" id="UP000054988"/>
    </source>
</evidence>
<accession>A0A0W0FU35</accession>
<organism evidence="1 2">
    <name type="scientific">Moniliophthora roreri</name>
    <name type="common">Frosty pod rot fungus</name>
    <name type="synonym">Monilia roreri</name>
    <dbReference type="NCBI Taxonomy" id="221103"/>
    <lineage>
        <taxon>Eukaryota</taxon>
        <taxon>Fungi</taxon>
        <taxon>Dikarya</taxon>
        <taxon>Basidiomycota</taxon>
        <taxon>Agaricomycotina</taxon>
        <taxon>Agaricomycetes</taxon>
        <taxon>Agaricomycetidae</taxon>
        <taxon>Agaricales</taxon>
        <taxon>Marasmiineae</taxon>
        <taxon>Marasmiaceae</taxon>
        <taxon>Moniliophthora</taxon>
    </lineage>
</organism>
<evidence type="ECO:0000313" key="1">
    <source>
        <dbReference type="EMBL" id="KTB39798.1"/>
    </source>
</evidence>
<comment type="caution">
    <text evidence="1">The sequence shown here is derived from an EMBL/GenBank/DDBJ whole genome shotgun (WGS) entry which is preliminary data.</text>
</comment>
<protein>
    <submittedName>
        <fullName evidence="1">Uncharacterized protein</fullName>
    </submittedName>
</protein>
<name>A0A0W0FU35_MONRR</name>
<sequence length="12" mass="1559">MFHTVCQYSQEW</sequence>
<proteinExistence type="predicted"/>